<name>A0A6G1C5S5_9ORYZ</name>
<organism evidence="2 3">
    <name type="scientific">Oryza meyeriana var. granulata</name>
    <dbReference type="NCBI Taxonomy" id="110450"/>
    <lineage>
        <taxon>Eukaryota</taxon>
        <taxon>Viridiplantae</taxon>
        <taxon>Streptophyta</taxon>
        <taxon>Embryophyta</taxon>
        <taxon>Tracheophyta</taxon>
        <taxon>Spermatophyta</taxon>
        <taxon>Magnoliopsida</taxon>
        <taxon>Liliopsida</taxon>
        <taxon>Poales</taxon>
        <taxon>Poaceae</taxon>
        <taxon>BOP clade</taxon>
        <taxon>Oryzoideae</taxon>
        <taxon>Oryzeae</taxon>
        <taxon>Oryzinae</taxon>
        <taxon>Oryza</taxon>
        <taxon>Oryza meyeriana</taxon>
    </lineage>
</organism>
<dbReference type="EMBL" id="SPHZ02000010">
    <property type="protein sequence ID" value="KAF0894903.1"/>
    <property type="molecule type" value="Genomic_DNA"/>
</dbReference>
<evidence type="ECO:0000256" key="1">
    <source>
        <dbReference type="SAM" id="MobiDB-lite"/>
    </source>
</evidence>
<accession>A0A6G1C5S5</accession>
<dbReference type="AlphaFoldDB" id="A0A6G1C5S5"/>
<keyword evidence="3" id="KW-1185">Reference proteome</keyword>
<dbReference type="Proteomes" id="UP000479710">
    <property type="component" value="Unassembled WGS sequence"/>
</dbReference>
<comment type="caution">
    <text evidence="2">The sequence shown here is derived from an EMBL/GenBank/DDBJ whole genome shotgun (WGS) entry which is preliminary data.</text>
</comment>
<protein>
    <submittedName>
        <fullName evidence="2">Uncharacterized protein</fullName>
    </submittedName>
</protein>
<feature type="compositionally biased region" description="Polar residues" evidence="1">
    <location>
        <begin position="1"/>
        <end position="11"/>
    </location>
</feature>
<feature type="compositionally biased region" description="Basic and acidic residues" evidence="1">
    <location>
        <begin position="15"/>
        <end position="46"/>
    </location>
</feature>
<proteinExistence type="predicted"/>
<sequence length="72" mass="7825">MSPRRPTSTGTNGFGERRRVSGNGGHRENEHEKAIPKINGRERPAARIDGSGLRGQRWRVASSGTQAKAEEG</sequence>
<evidence type="ECO:0000313" key="3">
    <source>
        <dbReference type="Proteomes" id="UP000479710"/>
    </source>
</evidence>
<evidence type="ECO:0000313" key="2">
    <source>
        <dbReference type="EMBL" id="KAF0894903.1"/>
    </source>
</evidence>
<reference evidence="2 3" key="1">
    <citation type="submission" date="2019-11" db="EMBL/GenBank/DDBJ databases">
        <title>Whole genome sequence of Oryza granulata.</title>
        <authorList>
            <person name="Li W."/>
        </authorList>
    </citation>
    <scope>NUCLEOTIDE SEQUENCE [LARGE SCALE GENOMIC DNA]</scope>
    <source>
        <strain evidence="3">cv. Menghai</strain>
        <tissue evidence="2">Leaf</tissue>
    </source>
</reference>
<gene>
    <name evidence="2" type="ORF">E2562_004904</name>
</gene>
<feature type="region of interest" description="Disordered" evidence="1">
    <location>
        <begin position="1"/>
        <end position="72"/>
    </location>
</feature>